<keyword evidence="6 8" id="KW-1133">Transmembrane helix</keyword>
<dbReference type="PANTHER" id="PTHR33908:SF11">
    <property type="entry name" value="MEMBRANE PROTEIN"/>
    <property type="match status" value="1"/>
</dbReference>
<keyword evidence="4 10" id="KW-0808">Transferase</keyword>
<dbReference type="EMBL" id="RDSM01000002">
    <property type="protein sequence ID" value="RXH55977.1"/>
    <property type="molecule type" value="Genomic_DNA"/>
</dbReference>
<evidence type="ECO:0000256" key="6">
    <source>
        <dbReference type="ARBA" id="ARBA00022989"/>
    </source>
</evidence>
<dbReference type="InterPro" id="IPR038731">
    <property type="entry name" value="RgtA/B/C-like"/>
</dbReference>
<feature type="transmembrane region" description="Helical" evidence="8">
    <location>
        <begin position="174"/>
        <end position="191"/>
    </location>
</feature>
<dbReference type="OrthoDB" id="109915at2"/>
<gene>
    <name evidence="10" type="ORF">GRAN_2834</name>
</gene>
<accession>A0A4Q0SYR4</accession>
<reference evidence="10 11" key="1">
    <citation type="submission" date="2018-11" db="EMBL/GenBank/DDBJ databases">
        <authorList>
            <person name="Mardanov A.V."/>
            <person name="Ravin N.V."/>
            <person name="Dedysh S.N."/>
        </authorList>
    </citation>
    <scope>NUCLEOTIDE SEQUENCE [LARGE SCALE GENOMIC DNA]</scope>
    <source>
        <strain evidence="10 11">AF10</strain>
    </source>
</reference>
<evidence type="ECO:0000256" key="8">
    <source>
        <dbReference type="SAM" id="Phobius"/>
    </source>
</evidence>
<keyword evidence="7 8" id="KW-0472">Membrane</keyword>
<evidence type="ECO:0000313" key="11">
    <source>
        <dbReference type="Proteomes" id="UP000289437"/>
    </source>
</evidence>
<evidence type="ECO:0000256" key="3">
    <source>
        <dbReference type="ARBA" id="ARBA00022676"/>
    </source>
</evidence>
<dbReference type="InterPro" id="IPR050297">
    <property type="entry name" value="LipidA_mod_glycosyltrf_83"/>
</dbReference>
<dbReference type="Pfam" id="PF13231">
    <property type="entry name" value="PMT_2"/>
    <property type="match status" value="1"/>
</dbReference>
<evidence type="ECO:0000256" key="4">
    <source>
        <dbReference type="ARBA" id="ARBA00022679"/>
    </source>
</evidence>
<feature type="transmembrane region" description="Helical" evidence="8">
    <location>
        <begin position="105"/>
        <end position="123"/>
    </location>
</feature>
<reference evidence="11" key="2">
    <citation type="submission" date="2019-02" db="EMBL/GenBank/DDBJ databases">
        <title>Granulicella sibirica sp. nov., a psychrotolerant acidobacterium isolated from an organic soil layer in forested tundra, West Siberia.</title>
        <authorList>
            <person name="Oshkin I.Y."/>
            <person name="Kulichevskaya I.S."/>
            <person name="Rijpstra W.I.C."/>
            <person name="Sinninghe Damste J.S."/>
            <person name="Rakitin A.L."/>
            <person name="Ravin N.V."/>
            <person name="Dedysh S.N."/>
        </authorList>
    </citation>
    <scope>NUCLEOTIDE SEQUENCE [LARGE SCALE GENOMIC DNA]</scope>
    <source>
        <strain evidence="11">AF10</strain>
    </source>
</reference>
<evidence type="ECO:0000256" key="1">
    <source>
        <dbReference type="ARBA" id="ARBA00004651"/>
    </source>
</evidence>
<dbReference type="PANTHER" id="PTHR33908">
    <property type="entry name" value="MANNOSYLTRANSFERASE YKCB-RELATED"/>
    <property type="match status" value="1"/>
</dbReference>
<organism evidence="10 11">
    <name type="scientific">Granulicella sibirica</name>
    <dbReference type="NCBI Taxonomy" id="2479048"/>
    <lineage>
        <taxon>Bacteria</taxon>
        <taxon>Pseudomonadati</taxon>
        <taxon>Acidobacteriota</taxon>
        <taxon>Terriglobia</taxon>
        <taxon>Terriglobales</taxon>
        <taxon>Acidobacteriaceae</taxon>
        <taxon>Granulicella</taxon>
    </lineage>
</organism>
<dbReference type="AlphaFoldDB" id="A0A4Q0SYR4"/>
<dbReference type="Proteomes" id="UP000289437">
    <property type="component" value="Unassembled WGS sequence"/>
</dbReference>
<feature type="transmembrane region" description="Helical" evidence="8">
    <location>
        <begin position="382"/>
        <end position="406"/>
    </location>
</feature>
<feature type="domain" description="Glycosyltransferase RgtA/B/C/D-like" evidence="9">
    <location>
        <begin position="78"/>
        <end position="236"/>
    </location>
</feature>
<evidence type="ECO:0000256" key="2">
    <source>
        <dbReference type="ARBA" id="ARBA00022475"/>
    </source>
</evidence>
<comment type="subcellular location">
    <subcellularLocation>
        <location evidence="1">Cell membrane</location>
        <topology evidence="1">Multi-pass membrane protein</topology>
    </subcellularLocation>
</comment>
<dbReference type="GO" id="GO:0005886">
    <property type="term" value="C:plasma membrane"/>
    <property type="evidence" value="ECO:0007669"/>
    <property type="project" value="UniProtKB-SubCell"/>
</dbReference>
<feature type="transmembrane region" description="Helical" evidence="8">
    <location>
        <begin position="143"/>
        <end position="162"/>
    </location>
</feature>
<evidence type="ECO:0000313" key="10">
    <source>
        <dbReference type="EMBL" id="RXH55977.1"/>
    </source>
</evidence>
<keyword evidence="3" id="KW-0328">Glycosyltransferase</keyword>
<evidence type="ECO:0000259" key="9">
    <source>
        <dbReference type="Pfam" id="PF13231"/>
    </source>
</evidence>
<sequence>MQNIGPGYWTKDKRRSALWVVLAMAAGLVLRLWMIAHGQRVNGDSLIYGDIAKNLYQHGVFGFTGMSGTPRPTLLRLPGFPLFLAGCFAVFGVEHYRAVMYVQAAIDLATCGLVAGTAGWMYGRRAWWAALWLGALCPFTAEYTGAVLTETLSIFCVAAAFYGMTRWQKAGLGVNRWAWVVGASLAYAVLLRPEQGLLAAALVPTMAWITCRGGVRRGLSAVALTALLVVAPLAPWAARNWIAFHVFQPLAPRQANDPGELVPFGFMRWYRTFGVDFLSTDEVYWRYDSDPINVADLPSRAFDSRAQYRETAQLLDEYNQTTTATAAFDTRFAKIAEDRIRVSRFRYSVVMPVARLLNMLFRPRTELLNLPLDWWAFRDHRAGSWVALGFGVVNLGYFLLAALGVIQKGRGGVVFAMALFCLLRCAMLATIDNSEPRYTLELFPVLVVWASAVFAENTNGGRSSDSYPA</sequence>
<evidence type="ECO:0000256" key="5">
    <source>
        <dbReference type="ARBA" id="ARBA00022692"/>
    </source>
</evidence>
<name>A0A4Q0SYR4_9BACT</name>
<feature type="transmembrane region" description="Helical" evidence="8">
    <location>
        <begin position="413"/>
        <end position="431"/>
    </location>
</feature>
<feature type="transmembrane region" description="Helical" evidence="8">
    <location>
        <begin position="197"/>
        <end position="215"/>
    </location>
</feature>
<dbReference type="GO" id="GO:0016763">
    <property type="term" value="F:pentosyltransferase activity"/>
    <property type="evidence" value="ECO:0007669"/>
    <property type="project" value="TreeGrafter"/>
</dbReference>
<keyword evidence="2" id="KW-1003">Cell membrane</keyword>
<comment type="caution">
    <text evidence="10">The sequence shown here is derived from an EMBL/GenBank/DDBJ whole genome shotgun (WGS) entry which is preliminary data.</text>
</comment>
<keyword evidence="5 8" id="KW-0812">Transmembrane</keyword>
<dbReference type="RefSeq" id="WP_128913526.1">
    <property type="nucleotide sequence ID" value="NZ_RDSM01000002.1"/>
</dbReference>
<dbReference type="GO" id="GO:0009103">
    <property type="term" value="P:lipopolysaccharide biosynthetic process"/>
    <property type="evidence" value="ECO:0007669"/>
    <property type="project" value="UniProtKB-ARBA"/>
</dbReference>
<keyword evidence="11" id="KW-1185">Reference proteome</keyword>
<protein>
    <submittedName>
        <fullName evidence="10">Putative O-linked GlcNAc transferase-putative TPR-containing transmembrane protein</fullName>
    </submittedName>
</protein>
<feature type="transmembrane region" description="Helical" evidence="8">
    <location>
        <begin position="17"/>
        <end position="36"/>
    </location>
</feature>
<evidence type="ECO:0000256" key="7">
    <source>
        <dbReference type="ARBA" id="ARBA00023136"/>
    </source>
</evidence>
<proteinExistence type="predicted"/>
<feature type="transmembrane region" description="Helical" evidence="8">
    <location>
        <begin position="74"/>
        <end position="93"/>
    </location>
</feature>